<name>A0AAN7Z5U6_9PEZI</name>
<keyword evidence="3" id="KW-1185">Reference proteome</keyword>
<feature type="compositionally biased region" description="Polar residues" evidence="1">
    <location>
        <begin position="257"/>
        <end position="268"/>
    </location>
</feature>
<feature type="compositionally biased region" description="Basic and acidic residues" evidence="1">
    <location>
        <begin position="206"/>
        <end position="226"/>
    </location>
</feature>
<comment type="caution">
    <text evidence="2">The sequence shown here is derived from an EMBL/GenBank/DDBJ whole genome shotgun (WGS) entry which is preliminary data.</text>
</comment>
<organism evidence="2 3">
    <name type="scientific">Xylaria bambusicola</name>
    <dbReference type="NCBI Taxonomy" id="326684"/>
    <lineage>
        <taxon>Eukaryota</taxon>
        <taxon>Fungi</taxon>
        <taxon>Dikarya</taxon>
        <taxon>Ascomycota</taxon>
        <taxon>Pezizomycotina</taxon>
        <taxon>Sordariomycetes</taxon>
        <taxon>Xylariomycetidae</taxon>
        <taxon>Xylariales</taxon>
        <taxon>Xylariaceae</taxon>
        <taxon>Xylaria</taxon>
    </lineage>
</organism>
<gene>
    <name evidence="2" type="ORF">RRF57_006827</name>
</gene>
<reference evidence="2 3" key="1">
    <citation type="submission" date="2023-10" db="EMBL/GenBank/DDBJ databases">
        <title>Draft genome sequence of Xylaria bambusicola isolate GMP-LS, the root and basal stem rot pathogen of sugarcane in Indonesia.</title>
        <authorList>
            <person name="Selvaraj P."/>
            <person name="Muralishankar V."/>
            <person name="Muruganantham S."/>
            <person name="Sp S."/>
            <person name="Haryani S."/>
            <person name="Lau K.J.X."/>
            <person name="Naqvi N.I."/>
        </authorList>
    </citation>
    <scope>NUCLEOTIDE SEQUENCE [LARGE SCALE GENOMIC DNA]</scope>
    <source>
        <strain evidence="2">GMP-LS</strain>
    </source>
</reference>
<dbReference type="EMBL" id="JAWHQM010000018">
    <property type="protein sequence ID" value="KAK5631112.1"/>
    <property type="molecule type" value="Genomic_DNA"/>
</dbReference>
<protein>
    <submittedName>
        <fullName evidence="2">Uncharacterized protein</fullName>
    </submittedName>
</protein>
<evidence type="ECO:0000313" key="3">
    <source>
        <dbReference type="Proteomes" id="UP001305414"/>
    </source>
</evidence>
<dbReference type="Proteomes" id="UP001305414">
    <property type="component" value="Unassembled WGS sequence"/>
</dbReference>
<accession>A0AAN7Z5U6</accession>
<dbReference type="AlphaFoldDB" id="A0AAN7Z5U6"/>
<evidence type="ECO:0000256" key="1">
    <source>
        <dbReference type="SAM" id="MobiDB-lite"/>
    </source>
</evidence>
<evidence type="ECO:0000313" key="2">
    <source>
        <dbReference type="EMBL" id="KAK5631112.1"/>
    </source>
</evidence>
<sequence>MLSSARLVTTDVMARKIKQPKKTHIPTVPRTPITSCLRSAMPTVGMKYQSEKQLMHDVRRDAQVANSLKSVGCEMVRRSVAHNLADMFRVASPIISTAHAKGIDLWDILPLVQREINWTRFLPEPIFFELFTCLIEARHQWQKNLHSPPPYRGNDRFIHEIDAFRRNVGDYPKDANHRRGKHASWILIDAVFFNELAGGLDIDKDEESHVEAQDVADTERSSERAHTPYKNKATAEPVKPAKRKRAQDAEPRKRVKGQQQQDTSSSPKRFSGLRIY</sequence>
<feature type="region of interest" description="Disordered" evidence="1">
    <location>
        <begin position="204"/>
        <end position="276"/>
    </location>
</feature>
<proteinExistence type="predicted"/>